<dbReference type="EMBL" id="FTNM01000002">
    <property type="protein sequence ID" value="SIQ91291.1"/>
    <property type="molecule type" value="Genomic_DNA"/>
</dbReference>
<dbReference type="STRING" id="1077936.SAMN05421545_1641"/>
<evidence type="ECO:0000259" key="2">
    <source>
        <dbReference type="Pfam" id="PF13767"/>
    </source>
</evidence>
<dbReference type="Pfam" id="PF13767">
    <property type="entry name" value="DUF4168"/>
    <property type="match status" value="1"/>
</dbReference>
<organism evidence="3 4">
    <name type="scientific">Pontibacter lucknowensis</name>
    <dbReference type="NCBI Taxonomy" id="1077936"/>
    <lineage>
        <taxon>Bacteria</taxon>
        <taxon>Pseudomonadati</taxon>
        <taxon>Bacteroidota</taxon>
        <taxon>Cytophagia</taxon>
        <taxon>Cytophagales</taxon>
        <taxon>Hymenobacteraceae</taxon>
        <taxon>Pontibacter</taxon>
    </lineage>
</organism>
<reference evidence="4" key="1">
    <citation type="submission" date="2017-01" db="EMBL/GenBank/DDBJ databases">
        <authorList>
            <person name="Varghese N."/>
            <person name="Submissions S."/>
        </authorList>
    </citation>
    <scope>NUCLEOTIDE SEQUENCE [LARGE SCALE GENOMIC DNA]</scope>
    <source>
        <strain evidence="4">DM9</strain>
    </source>
</reference>
<evidence type="ECO:0000313" key="4">
    <source>
        <dbReference type="Proteomes" id="UP000185924"/>
    </source>
</evidence>
<keyword evidence="1" id="KW-0732">Signal</keyword>
<evidence type="ECO:0000313" key="3">
    <source>
        <dbReference type="EMBL" id="SIQ91291.1"/>
    </source>
</evidence>
<dbReference type="AlphaFoldDB" id="A0A1N6WMH9"/>
<keyword evidence="4" id="KW-1185">Reference proteome</keyword>
<gene>
    <name evidence="3" type="ORF">SAMN05421545_1641</name>
</gene>
<accession>A0A1N6WMH9</accession>
<proteinExistence type="predicted"/>
<feature type="chain" id="PRO_5013088486" description="DUF4168 domain-containing protein" evidence="1">
    <location>
        <begin position="23"/>
        <end position="159"/>
    </location>
</feature>
<feature type="signal peptide" evidence="1">
    <location>
        <begin position="1"/>
        <end position="22"/>
    </location>
</feature>
<protein>
    <recommendedName>
        <fullName evidence="2">DUF4168 domain-containing protein</fullName>
    </recommendedName>
</protein>
<dbReference type="Proteomes" id="UP000185924">
    <property type="component" value="Unassembled WGS sequence"/>
</dbReference>
<feature type="domain" description="DUF4168" evidence="2">
    <location>
        <begin position="23"/>
        <end position="88"/>
    </location>
</feature>
<sequence>MKKILSGVLVLFALGYAQSASAQQADEVTQQEQLQQDRFSEEELKKFLQANAKVTAIQKEGQQNMLNIIEEAGMDVEQFNKFAQAQREQKLAETGASPEQLAAFDKAAKQIIEIQPTVKENVKKALEEEGITEDKYREIVTAYQQDEAVKAKVHELMAK</sequence>
<name>A0A1N6WMH9_9BACT</name>
<evidence type="ECO:0000256" key="1">
    <source>
        <dbReference type="SAM" id="SignalP"/>
    </source>
</evidence>
<dbReference type="InterPro" id="IPR025433">
    <property type="entry name" value="DUF4168"/>
</dbReference>